<dbReference type="AlphaFoldDB" id="A0A6M3JB84"/>
<evidence type="ECO:0000313" key="1">
    <source>
        <dbReference type="EMBL" id="QJA67083.1"/>
    </source>
</evidence>
<dbReference type="EMBL" id="MT141565">
    <property type="protein sequence ID" value="QJA67083.1"/>
    <property type="molecule type" value="Genomic_DNA"/>
</dbReference>
<evidence type="ECO:0000313" key="2">
    <source>
        <dbReference type="EMBL" id="QJA83016.1"/>
    </source>
</evidence>
<protein>
    <submittedName>
        <fullName evidence="1">Uncharacterized protein</fullName>
    </submittedName>
</protein>
<organism evidence="1">
    <name type="scientific">viral metagenome</name>
    <dbReference type="NCBI Taxonomy" id="1070528"/>
    <lineage>
        <taxon>unclassified sequences</taxon>
        <taxon>metagenomes</taxon>
        <taxon>organismal metagenomes</taxon>
    </lineage>
</organism>
<proteinExistence type="predicted"/>
<accession>A0A6M3JB84</accession>
<name>A0A6M3JB84_9ZZZZ</name>
<dbReference type="EMBL" id="MT142501">
    <property type="protein sequence ID" value="QJA83016.1"/>
    <property type="molecule type" value="Genomic_DNA"/>
</dbReference>
<sequence length="124" mass="13726">MENIPPNSPDGSIDVNKILEAVLAGKLQLWFSVGEDDAITALCITEILKDPFAFTSTILLYAVFTLDGRATKLQEWVDGFATVAAFGKGKGCTRVACYSNNEKILRLAEHFKGDTSYRYITWEV</sequence>
<reference evidence="1" key="1">
    <citation type="submission" date="2020-03" db="EMBL/GenBank/DDBJ databases">
        <title>The deep terrestrial virosphere.</title>
        <authorList>
            <person name="Holmfeldt K."/>
            <person name="Nilsson E."/>
            <person name="Simone D."/>
            <person name="Lopez-Fernandez M."/>
            <person name="Wu X."/>
            <person name="de Brujin I."/>
            <person name="Lundin D."/>
            <person name="Andersson A."/>
            <person name="Bertilsson S."/>
            <person name="Dopson M."/>
        </authorList>
    </citation>
    <scope>NUCLEOTIDE SEQUENCE</scope>
    <source>
        <strain evidence="2">MM415A00328</strain>
        <strain evidence="1">MM415B00308</strain>
    </source>
</reference>
<gene>
    <name evidence="2" type="ORF">MM415A00328_0034</name>
    <name evidence="1" type="ORF">MM415B00308_0061</name>
</gene>